<feature type="domain" description="HNH nuclease" evidence="5">
    <location>
        <begin position="51"/>
        <end position="106"/>
    </location>
</feature>
<protein>
    <recommendedName>
        <fullName evidence="4">Putative HNH nuclease YajD</fullName>
    </recommendedName>
</protein>
<dbReference type="InterPro" id="IPR002711">
    <property type="entry name" value="HNH"/>
</dbReference>
<reference evidence="6 7" key="1">
    <citation type="submission" date="2010-09" db="EMBL/GenBank/DDBJ databases">
        <authorList>
            <person name="Weinstock G."/>
            <person name="Sodergren E."/>
            <person name="Clifton S."/>
            <person name="Fulton L."/>
            <person name="Fulton B."/>
            <person name="Courtney L."/>
            <person name="Fronick C."/>
            <person name="Harrison M."/>
            <person name="Strong C."/>
            <person name="Farmer C."/>
            <person name="Delahaunty K."/>
            <person name="Markovic C."/>
            <person name="Hall O."/>
            <person name="Minx P."/>
            <person name="Tomlinson C."/>
            <person name="Mitreva M."/>
            <person name="Hou S."/>
            <person name="Chen J."/>
            <person name="Wollam A."/>
            <person name="Pepin K.H."/>
            <person name="Johnson M."/>
            <person name="Bhonagiri V."/>
            <person name="Zhang X."/>
            <person name="Suruliraj S."/>
            <person name="Warren W."/>
            <person name="Chinwalla A."/>
            <person name="Mardis E.R."/>
            <person name="Wilson R.K."/>
        </authorList>
    </citation>
    <scope>NUCLEOTIDE SEQUENCE [LARGE SCALE GENOMIC DNA]</scope>
    <source>
        <strain evidence="6 7">TX0630</strain>
    </source>
</reference>
<evidence type="ECO:0000256" key="2">
    <source>
        <dbReference type="ARBA" id="ARBA00022801"/>
    </source>
</evidence>
<evidence type="ECO:0000256" key="1">
    <source>
        <dbReference type="ARBA" id="ARBA00022722"/>
    </source>
</evidence>
<dbReference type="PANTHER" id="PTHR41286">
    <property type="entry name" value="HNH NUCLEASE YAJD-RELATED"/>
    <property type="match status" value="1"/>
</dbReference>
<evidence type="ECO:0000259" key="5">
    <source>
        <dbReference type="SMART" id="SM00507"/>
    </source>
</evidence>
<evidence type="ECO:0000256" key="4">
    <source>
        <dbReference type="ARBA" id="ARBA00040194"/>
    </source>
</evidence>
<evidence type="ECO:0000313" key="6">
    <source>
        <dbReference type="EMBL" id="EFU91130.1"/>
    </source>
</evidence>
<proteinExistence type="inferred from homology"/>
<accession>A0ABC9P857</accession>
<dbReference type="InterPro" id="IPR003615">
    <property type="entry name" value="HNH_nuc"/>
</dbReference>
<dbReference type="Proteomes" id="UP000004933">
    <property type="component" value="Unassembled WGS sequence"/>
</dbReference>
<sequence length="122" mass="14453">MRYCQFEGCSNTTERGAYCSEHARSSRKKKKQGNVYHHENKSFYRTPAWRDMREVIYERDRGCCKRCGKFVFGRKAHVHHIVPIKNNPLLKLDPNNLILLCSECHPIVEQETETKKVFPSYF</sequence>
<gene>
    <name evidence="6" type="ORF">HMPREF9511_00850</name>
</gene>
<comment type="caution">
    <text evidence="6">The sequence shown here is derived from an EMBL/GenBank/DDBJ whole genome shotgun (WGS) entry which is preliminary data.</text>
</comment>
<evidence type="ECO:0000256" key="3">
    <source>
        <dbReference type="ARBA" id="ARBA00038412"/>
    </source>
</evidence>
<dbReference type="AlphaFoldDB" id="A0ABC9P857"/>
<dbReference type="EMBL" id="AEBE01000028">
    <property type="protein sequence ID" value="EFU91130.1"/>
    <property type="molecule type" value="Genomic_DNA"/>
</dbReference>
<evidence type="ECO:0000313" key="7">
    <source>
        <dbReference type="Proteomes" id="UP000004933"/>
    </source>
</evidence>
<name>A0ABC9P857_ENTFL</name>
<dbReference type="CDD" id="cd00085">
    <property type="entry name" value="HNHc"/>
    <property type="match status" value="1"/>
</dbReference>
<dbReference type="RefSeq" id="WP_002393035.1">
    <property type="nucleotide sequence ID" value="NZ_GL454783.1"/>
</dbReference>
<dbReference type="PANTHER" id="PTHR41286:SF1">
    <property type="entry name" value="HNH NUCLEASE YAJD-RELATED"/>
    <property type="match status" value="1"/>
</dbReference>
<dbReference type="Gene3D" id="1.10.30.50">
    <property type="match status" value="1"/>
</dbReference>
<dbReference type="GO" id="GO:0004519">
    <property type="term" value="F:endonuclease activity"/>
    <property type="evidence" value="ECO:0007669"/>
    <property type="project" value="UniProtKB-KW"/>
</dbReference>
<keyword evidence="6" id="KW-0255">Endonuclease</keyword>
<dbReference type="SMART" id="SM00507">
    <property type="entry name" value="HNHc"/>
    <property type="match status" value="1"/>
</dbReference>
<dbReference type="GO" id="GO:0016787">
    <property type="term" value="F:hydrolase activity"/>
    <property type="evidence" value="ECO:0007669"/>
    <property type="project" value="UniProtKB-KW"/>
</dbReference>
<organism evidence="6 7">
    <name type="scientific">Enterococcus faecalis TX0630</name>
    <dbReference type="NCBI Taxonomy" id="749508"/>
    <lineage>
        <taxon>Bacteria</taxon>
        <taxon>Bacillati</taxon>
        <taxon>Bacillota</taxon>
        <taxon>Bacilli</taxon>
        <taxon>Lactobacillales</taxon>
        <taxon>Enterococcaceae</taxon>
        <taxon>Enterococcus</taxon>
    </lineage>
</organism>
<keyword evidence="2" id="KW-0378">Hydrolase</keyword>
<keyword evidence="1" id="KW-0540">Nuclease</keyword>
<comment type="similarity">
    <text evidence="3">Belongs to the HNH nuclease family.</text>
</comment>
<dbReference type="Pfam" id="PF01844">
    <property type="entry name" value="HNH"/>
    <property type="match status" value="1"/>
</dbReference>